<dbReference type="EMBL" id="CM041535">
    <property type="protein sequence ID" value="KAI3372783.1"/>
    <property type="molecule type" value="Genomic_DNA"/>
</dbReference>
<organism evidence="1 2">
    <name type="scientific">Scortum barcoo</name>
    <name type="common">barcoo grunter</name>
    <dbReference type="NCBI Taxonomy" id="214431"/>
    <lineage>
        <taxon>Eukaryota</taxon>
        <taxon>Metazoa</taxon>
        <taxon>Chordata</taxon>
        <taxon>Craniata</taxon>
        <taxon>Vertebrata</taxon>
        <taxon>Euteleostomi</taxon>
        <taxon>Actinopterygii</taxon>
        <taxon>Neopterygii</taxon>
        <taxon>Teleostei</taxon>
        <taxon>Neoteleostei</taxon>
        <taxon>Acanthomorphata</taxon>
        <taxon>Eupercaria</taxon>
        <taxon>Centrarchiformes</taxon>
        <taxon>Terapontoidei</taxon>
        <taxon>Terapontidae</taxon>
        <taxon>Scortum</taxon>
    </lineage>
</organism>
<comment type="caution">
    <text evidence="1">The sequence shown here is derived from an EMBL/GenBank/DDBJ whole genome shotgun (WGS) entry which is preliminary data.</text>
</comment>
<sequence>MKMRQACELFLPIFFSLVPPSPPSMNRGILALVSSIGCMSAGSLQTLADAMHIPHLFIQRSPAGTPRSACPPTSRVPGTDDYTLMVRPPVYLNEVIMQVVSEYSWQKFILFYDSDFDEDEEAWDCGNAQYVFAWEAWEEWLSEMTALGEKAVEVMGDHGVNGPVLSPRGMFLKQMVAWVGKVGGNFTRLFIRHGVLKLLDGKQLTANDPLSSGEYMLKPCPLNGRRVMRESHDIRGIEDFLDRTSQQGMDVSLQKVESNINMMITSLFRTMRVEELHRYRDTLRRAVLFMSPATAKAFITEPLAKPKPFQANLLLSLNGWTGITGLTGLLLLLTVPSGSQDEMTDWSLVNKMDEMKLRIVSAKIDSCVAIVTDETWLDNNIPDAAVELAGRSLLQGGQDCSLREKHRRRSRLHNTVVETNLVAFDCHWILINEEISDYDLQELVMKSIGRLTLVRQTFPMPQNTTQRCVKHNHRINTSLCDPKNPKAQQLEITNRYIYDTVLLLANTFHRKLEDRKWHSMASLSCIRKNSKPWQGGKSMLDTVKKFGVSGLTSFLEFTDNGTNPNIFFEILGTNYGEDRGRGVSRLATWDPVHGLNGTLTDRKLENNMRGVVLRVVTVLEEPFVMVSENVLGKPKKYQGFSIDVLDALSNYLGFKYEIYIAPDHKYGSLQPDGQWNGLMGELVFKRADVGLSALTITPERESVVDFTTRYMDYSVGVLLRKAERTVDMFACLAPFDLSLWACIAGTVLLVGILVYLLNWLNPPRLPMGSVSSTTLYNSMWFVYGSFVQQGGEVPYTTLATRMMMGVWWMFALIVISSYTANLAAFLTITRIENSIQSLQDLSKQTELPYGTVLDSAVYDQVRSKAMNPFERDPMYSQMWRMINRTGGGDNNVEESKEGIRKDDVVLMASSGQDLQHVLERFAAECEAAGMRISTSKSEAMVLDRKRVACPLRVGGEVLPQVEEFKYLGVLFTSEGKMEREIDRRIGAASATVMRSVYRTVVVKKELSPKGEALDLPVNLLEWRADALPRPLARKLTTETIDNELDLGGLAASQGVLFPYETCRDPNVKFGRFAFVWDAAVLEYVANNDEDCSFYSVSNSAPDRGYGIAMQHGSPYRDIFSQRILELQQNGDMDILKLKWWPKDSPCDLYSSVQTRQRSNALDIHSFAMGVFCVLAAGVVLSCLIASCHGGELVVTEEGIQGPLQGGRGDGWVTERRKGGTEKCTQADGPSARQAADPCPHSPNEHPLALGGQTQNQNPNTANTTVPTATHYQPPACCDIPCALIVQHSYEPTNPSELTPKMRMTTFTTSPPTPRWQQGGTTVGPLLRELHTVGPEPPSDPPDTKDTDDKEIDLEQFLHRRVNSLCTEDESPLAQAVLHLFRRFNTPRHGCAARRWRQALEQISDFRNTHITTTTFIPEQIQTLSRSLSAKAAAGFSAGFGSGGGGGLQDHHRTGGVGPFRQRAPNGGFFRSPIKTMSSIPYQPTGPGPNFGYGNDPDRGTSI</sequence>
<dbReference type="Proteomes" id="UP000831701">
    <property type="component" value="Chromosome 5"/>
</dbReference>
<evidence type="ECO:0000313" key="2">
    <source>
        <dbReference type="Proteomes" id="UP000831701"/>
    </source>
</evidence>
<reference evidence="1" key="1">
    <citation type="submission" date="2022-04" db="EMBL/GenBank/DDBJ databases">
        <title>Jade perch genome.</title>
        <authorList>
            <person name="Chao B."/>
        </authorList>
    </citation>
    <scope>NUCLEOTIDE SEQUENCE</scope>
    <source>
        <strain evidence="1">CB-2022</strain>
    </source>
</reference>
<evidence type="ECO:0000313" key="1">
    <source>
        <dbReference type="EMBL" id="KAI3372783.1"/>
    </source>
</evidence>
<gene>
    <name evidence="1" type="ORF">L3Q82_023241</name>
</gene>
<keyword evidence="2" id="KW-1185">Reference proteome</keyword>
<accession>A0ACB8WY87</accession>
<proteinExistence type="predicted"/>
<protein>
    <submittedName>
        <fullName evidence="1">Uncharacterized protein</fullName>
    </submittedName>
</protein>
<name>A0ACB8WY87_9TELE</name>